<protein>
    <submittedName>
        <fullName evidence="1">Uncharacterized protein</fullName>
    </submittedName>
</protein>
<sequence>MVGLAAPVADKRPELGAIYKPLAVVVRHRAGGCHEAHLLAPKHRVFRNDADAVRISIALATRFVDALLAGTFMPTG</sequence>
<dbReference type="Proteomes" id="UP000494174">
    <property type="component" value="Unassembled WGS sequence"/>
</dbReference>
<evidence type="ECO:0000313" key="1">
    <source>
        <dbReference type="EMBL" id="VWB38263.1"/>
    </source>
</evidence>
<dbReference type="AlphaFoldDB" id="A0A6P2J769"/>
<dbReference type="EMBL" id="CABVPU010000005">
    <property type="protein sequence ID" value="VWB38263.1"/>
    <property type="molecule type" value="Genomic_DNA"/>
</dbReference>
<reference evidence="1 2" key="1">
    <citation type="submission" date="2019-09" db="EMBL/GenBank/DDBJ databases">
        <authorList>
            <person name="Depoorter E."/>
        </authorList>
    </citation>
    <scope>NUCLEOTIDE SEQUENCE [LARGE SCALE GENOMIC DNA]</scope>
    <source>
        <strain evidence="1">R-15945</strain>
    </source>
</reference>
<gene>
    <name evidence="1" type="ORF">BLA15945_01725</name>
</gene>
<evidence type="ECO:0000313" key="2">
    <source>
        <dbReference type="Proteomes" id="UP000494174"/>
    </source>
</evidence>
<name>A0A6P2J769_BURL3</name>
<accession>A0A6P2J769</accession>
<organism evidence="1 2">
    <name type="scientific">Burkholderia lata (strain ATCC 17760 / DSM 23089 / LMG 22485 / NCIMB 9086 / R18194 / 383)</name>
    <dbReference type="NCBI Taxonomy" id="482957"/>
    <lineage>
        <taxon>Bacteria</taxon>
        <taxon>Pseudomonadati</taxon>
        <taxon>Pseudomonadota</taxon>
        <taxon>Betaproteobacteria</taxon>
        <taxon>Burkholderiales</taxon>
        <taxon>Burkholderiaceae</taxon>
        <taxon>Burkholderia</taxon>
        <taxon>Burkholderia cepacia complex</taxon>
    </lineage>
</organism>
<proteinExistence type="predicted"/>